<dbReference type="Proteomes" id="UP000274756">
    <property type="component" value="Unassembled WGS sequence"/>
</dbReference>
<evidence type="ECO:0000313" key="2">
    <source>
        <dbReference type="Proteomes" id="UP000038040"/>
    </source>
</evidence>
<keyword evidence="3" id="KW-1185">Reference proteome</keyword>
<dbReference type="EMBL" id="UYYG01001161">
    <property type="protein sequence ID" value="VDN57598.1"/>
    <property type="molecule type" value="Genomic_DNA"/>
</dbReference>
<protein>
    <submittedName>
        <fullName evidence="1 4">Uncharacterized protein</fullName>
    </submittedName>
</protein>
<evidence type="ECO:0000313" key="1">
    <source>
        <dbReference type="EMBL" id="VDN57598.1"/>
    </source>
</evidence>
<sequence>MIGGSDDQLALSRYRTNNGTSDSLDIMFQQSSSAIFPPLNDDFEEFFDESANAIEVALFRTINALGVLD</sequence>
<reference evidence="4" key="1">
    <citation type="submission" date="2017-02" db="UniProtKB">
        <authorList>
            <consortium name="WormBaseParasite"/>
        </authorList>
    </citation>
    <scope>IDENTIFICATION</scope>
</reference>
<name>A0A0N4U924_DRAME</name>
<evidence type="ECO:0000313" key="4">
    <source>
        <dbReference type="WBParaSite" id="DME_0000356601-mRNA-1"/>
    </source>
</evidence>
<organism evidence="2 4">
    <name type="scientific">Dracunculus medinensis</name>
    <name type="common">Guinea worm</name>
    <dbReference type="NCBI Taxonomy" id="318479"/>
    <lineage>
        <taxon>Eukaryota</taxon>
        <taxon>Metazoa</taxon>
        <taxon>Ecdysozoa</taxon>
        <taxon>Nematoda</taxon>
        <taxon>Chromadorea</taxon>
        <taxon>Rhabditida</taxon>
        <taxon>Spirurina</taxon>
        <taxon>Dracunculoidea</taxon>
        <taxon>Dracunculidae</taxon>
        <taxon>Dracunculus</taxon>
    </lineage>
</organism>
<accession>A0A0N4U924</accession>
<gene>
    <name evidence="1" type="ORF">DME_LOCUS7571</name>
</gene>
<dbReference type="Proteomes" id="UP000038040">
    <property type="component" value="Unplaced"/>
</dbReference>
<evidence type="ECO:0000313" key="3">
    <source>
        <dbReference type="Proteomes" id="UP000274756"/>
    </source>
</evidence>
<dbReference type="AlphaFoldDB" id="A0A0N4U924"/>
<proteinExistence type="predicted"/>
<dbReference type="WBParaSite" id="DME_0000356601-mRNA-1">
    <property type="protein sequence ID" value="DME_0000356601-mRNA-1"/>
    <property type="gene ID" value="DME_0000356601"/>
</dbReference>
<reference evidence="1 3" key="2">
    <citation type="submission" date="2018-11" db="EMBL/GenBank/DDBJ databases">
        <authorList>
            <consortium name="Pathogen Informatics"/>
        </authorList>
    </citation>
    <scope>NUCLEOTIDE SEQUENCE [LARGE SCALE GENOMIC DNA]</scope>
</reference>